<proteinExistence type="predicted"/>
<dbReference type="Gene3D" id="2.60.120.10">
    <property type="entry name" value="Jelly Rolls"/>
    <property type="match status" value="1"/>
</dbReference>
<reference evidence="2 3" key="1">
    <citation type="submission" date="2019-09" db="EMBL/GenBank/DDBJ databases">
        <title>Genome Sequence of Larkinella sp MA1.</title>
        <authorList>
            <person name="Srinivasan S."/>
        </authorList>
    </citation>
    <scope>NUCLEOTIDE SEQUENCE [LARGE SCALE GENOMIC DNA]</scope>
    <source>
        <strain evidence="2 3">MA1</strain>
    </source>
</reference>
<comment type="caution">
    <text evidence="2">The sequence shown here is derived from an EMBL/GenBank/DDBJ whole genome shotgun (WGS) entry which is preliminary data.</text>
</comment>
<dbReference type="CDD" id="cd20292">
    <property type="entry name" value="cupin_QdtA-like"/>
    <property type="match status" value="1"/>
</dbReference>
<evidence type="ECO:0000313" key="3">
    <source>
        <dbReference type="Proteomes" id="UP000326344"/>
    </source>
</evidence>
<protein>
    <recommendedName>
        <fullName evidence="1">Sugar 3,4-ketoisomerase QdtA cupin domain-containing protein</fullName>
    </recommendedName>
</protein>
<keyword evidence="3" id="KW-1185">Reference proteome</keyword>
<accession>A0A5N1JCF7</accession>
<dbReference type="InterPro" id="IPR011051">
    <property type="entry name" value="RmlC_Cupin_sf"/>
</dbReference>
<dbReference type="InterPro" id="IPR014710">
    <property type="entry name" value="RmlC-like_jellyroll"/>
</dbReference>
<feature type="domain" description="Sugar 3,4-ketoisomerase QdtA cupin" evidence="1">
    <location>
        <begin position="85"/>
        <end position="187"/>
    </location>
</feature>
<dbReference type="RefSeq" id="WP_150880284.1">
    <property type="nucleotide sequence ID" value="NZ_VTWS01000006.1"/>
</dbReference>
<dbReference type="InterPro" id="IPR008894">
    <property type="entry name" value="QdtA_cupin_dom"/>
</dbReference>
<name>A0A5N1JCF7_9BACT</name>
<evidence type="ECO:0000313" key="2">
    <source>
        <dbReference type="EMBL" id="KAA9349474.1"/>
    </source>
</evidence>
<evidence type="ECO:0000259" key="1">
    <source>
        <dbReference type="Pfam" id="PF05523"/>
    </source>
</evidence>
<sequence>MNDTLFPISTIIQLFLQRAVSAAFLKWMIFYRIRSIPSIDLYLFRLERLFPVLQTRQDLKPGGFSDIKAAVMALLYTLNAAKSQIVELEQLTGLSFLRSYLIYEVPTGQCRGQHRHQNNHSILFCLSGSVSILVQSEGGDTVYQLNSPNQALHLLPSDWRILYDFSPDCLVLALASDPFSKRDYIPEPYRPVLLPAREYVLQ</sequence>
<dbReference type="Proteomes" id="UP000326344">
    <property type="component" value="Unassembled WGS sequence"/>
</dbReference>
<dbReference type="SUPFAM" id="SSF51182">
    <property type="entry name" value="RmlC-like cupins"/>
    <property type="match status" value="1"/>
</dbReference>
<dbReference type="EMBL" id="VTWS01000006">
    <property type="protein sequence ID" value="KAA9349474.1"/>
    <property type="molecule type" value="Genomic_DNA"/>
</dbReference>
<dbReference type="Pfam" id="PF05523">
    <property type="entry name" value="FdtA"/>
    <property type="match status" value="1"/>
</dbReference>
<organism evidence="2 3">
    <name type="scientific">Larkinella humicola</name>
    <dbReference type="NCBI Taxonomy" id="2607654"/>
    <lineage>
        <taxon>Bacteria</taxon>
        <taxon>Pseudomonadati</taxon>
        <taxon>Bacteroidota</taxon>
        <taxon>Cytophagia</taxon>
        <taxon>Cytophagales</taxon>
        <taxon>Spirosomataceae</taxon>
        <taxon>Larkinella</taxon>
    </lineage>
</organism>
<gene>
    <name evidence="2" type="ORF">F0P93_24140</name>
</gene>
<dbReference type="AlphaFoldDB" id="A0A5N1JCF7"/>